<dbReference type="EMBL" id="DYDO01000013">
    <property type="protein sequence ID" value="DBA14246.1"/>
    <property type="molecule type" value="Genomic_DNA"/>
</dbReference>
<name>A0AAV2ZG49_PYXAD</name>
<sequence length="95" mass="10547">MQGRNAAISRAGMLPYLWVMRWQRGRHATGPASHGTIPYNVVSGLLVTPCHISLNNNKPGKFCDNVRGTTRNGTTIGESVVHWYSGDRGRKRRIS</sequence>
<dbReference type="Proteomes" id="UP001181693">
    <property type="component" value="Unassembled WGS sequence"/>
</dbReference>
<gene>
    <name evidence="1" type="ORF">GDO54_005243</name>
</gene>
<evidence type="ECO:0000313" key="1">
    <source>
        <dbReference type="EMBL" id="DBA14246.1"/>
    </source>
</evidence>
<comment type="caution">
    <text evidence="1">The sequence shown here is derived from an EMBL/GenBank/DDBJ whole genome shotgun (WGS) entry which is preliminary data.</text>
</comment>
<protein>
    <submittedName>
        <fullName evidence="1">Uncharacterized protein</fullName>
    </submittedName>
</protein>
<dbReference type="AlphaFoldDB" id="A0AAV2ZG49"/>
<reference evidence="1" key="1">
    <citation type="thesis" date="2020" institute="ProQuest LLC" country="789 East Eisenhower Parkway, Ann Arbor, MI, USA">
        <title>Comparative Genomics and Chromosome Evolution.</title>
        <authorList>
            <person name="Mudd A.B."/>
        </authorList>
    </citation>
    <scope>NUCLEOTIDE SEQUENCE</scope>
    <source>
        <strain evidence="1">1538</strain>
        <tissue evidence="1">Blood</tissue>
    </source>
</reference>
<proteinExistence type="predicted"/>
<evidence type="ECO:0000313" key="2">
    <source>
        <dbReference type="Proteomes" id="UP001181693"/>
    </source>
</evidence>
<accession>A0AAV2ZG49</accession>
<organism evidence="1 2">
    <name type="scientific">Pyxicephalus adspersus</name>
    <name type="common">African bullfrog</name>
    <dbReference type="NCBI Taxonomy" id="30357"/>
    <lineage>
        <taxon>Eukaryota</taxon>
        <taxon>Metazoa</taxon>
        <taxon>Chordata</taxon>
        <taxon>Craniata</taxon>
        <taxon>Vertebrata</taxon>
        <taxon>Euteleostomi</taxon>
        <taxon>Amphibia</taxon>
        <taxon>Batrachia</taxon>
        <taxon>Anura</taxon>
        <taxon>Neobatrachia</taxon>
        <taxon>Ranoidea</taxon>
        <taxon>Pyxicephalidae</taxon>
        <taxon>Pyxicephalinae</taxon>
        <taxon>Pyxicephalus</taxon>
    </lineage>
</organism>
<keyword evidence="2" id="KW-1185">Reference proteome</keyword>